<accession>A0A2V5ILW9</accession>
<reference evidence="2 3" key="1">
    <citation type="submission" date="2018-02" db="EMBL/GenBank/DDBJ databases">
        <title>The genomes of Aspergillus section Nigri reveals drivers in fungal speciation.</title>
        <authorList>
            <consortium name="DOE Joint Genome Institute"/>
            <person name="Vesth T.C."/>
            <person name="Nybo J."/>
            <person name="Theobald S."/>
            <person name="Brandl J."/>
            <person name="Frisvad J.C."/>
            <person name="Nielsen K.F."/>
            <person name="Lyhne E.K."/>
            <person name="Kogle M.E."/>
            <person name="Kuo A."/>
            <person name="Riley R."/>
            <person name="Clum A."/>
            <person name="Nolan M."/>
            <person name="Lipzen A."/>
            <person name="Salamov A."/>
            <person name="Henrissat B."/>
            <person name="Wiebenga A."/>
            <person name="De vries R.P."/>
            <person name="Grigoriev I.V."/>
            <person name="Mortensen U.H."/>
            <person name="Andersen M.R."/>
            <person name="Baker S.E."/>
        </authorList>
    </citation>
    <scope>NUCLEOTIDE SEQUENCE [LARGE SCALE GENOMIC DNA]</scope>
    <source>
        <strain evidence="2 3">CBS 114.80</strain>
    </source>
</reference>
<proteinExistence type="predicted"/>
<dbReference type="EMBL" id="KZ825465">
    <property type="protein sequence ID" value="PYI36352.1"/>
    <property type="molecule type" value="Genomic_DNA"/>
</dbReference>
<keyword evidence="3" id="KW-1185">Reference proteome</keyword>
<sequence>MAEMDRRHGTTAVSSLSDPGCRILADPHSLVESQASHPSSGLPRQLRVDASTISNSKVKLHLRLCREAPARIWTRKLIVVHPYPEPVPMEFARRQPFGKLAATQESR</sequence>
<feature type="region of interest" description="Disordered" evidence="1">
    <location>
        <begin position="1"/>
        <end position="20"/>
    </location>
</feature>
<dbReference type="Proteomes" id="UP000248817">
    <property type="component" value="Unassembled WGS sequence"/>
</dbReference>
<protein>
    <submittedName>
        <fullName evidence="2">Uncharacterized protein</fullName>
    </submittedName>
</protein>
<organism evidence="2 3">
    <name type="scientific">Aspergillus indologenus CBS 114.80</name>
    <dbReference type="NCBI Taxonomy" id="1450541"/>
    <lineage>
        <taxon>Eukaryota</taxon>
        <taxon>Fungi</taxon>
        <taxon>Dikarya</taxon>
        <taxon>Ascomycota</taxon>
        <taxon>Pezizomycotina</taxon>
        <taxon>Eurotiomycetes</taxon>
        <taxon>Eurotiomycetidae</taxon>
        <taxon>Eurotiales</taxon>
        <taxon>Aspergillaceae</taxon>
        <taxon>Aspergillus</taxon>
        <taxon>Aspergillus subgen. Circumdati</taxon>
    </lineage>
</organism>
<name>A0A2V5ILW9_9EURO</name>
<dbReference type="AlphaFoldDB" id="A0A2V5ILW9"/>
<evidence type="ECO:0000313" key="3">
    <source>
        <dbReference type="Proteomes" id="UP000248817"/>
    </source>
</evidence>
<evidence type="ECO:0000256" key="1">
    <source>
        <dbReference type="SAM" id="MobiDB-lite"/>
    </source>
</evidence>
<evidence type="ECO:0000313" key="2">
    <source>
        <dbReference type="EMBL" id="PYI36352.1"/>
    </source>
</evidence>
<gene>
    <name evidence="2" type="ORF">BP00DRAFT_151769</name>
</gene>